<protein>
    <recommendedName>
        <fullName evidence="2">cysteine-S-conjugate beta-lyase</fullName>
        <ecNumber evidence="2">4.4.1.13</ecNumber>
    </recommendedName>
</protein>
<dbReference type="InterPro" id="IPR004839">
    <property type="entry name" value="Aminotransferase_I/II_large"/>
</dbReference>
<dbReference type="PANTHER" id="PTHR43525">
    <property type="entry name" value="PROTEIN MALY"/>
    <property type="match status" value="1"/>
</dbReference>
<dbReference type="InterPro" id="IPR015422">
    <property type="entry name" value="PyrdxlP-dep_Trfase_small"/>
</dbReference>
<evidence type="ECO:0000259" key="6">
    <source>
        <dbReference type="Pfam" id="PF00155"/>
    </source>
</evidence>
<keyword evidence="3" id="KW-0663">Pyridoxal phosphate</keyword>
<evidence type="ECO:0000313" key="7">
    <source>
        <dbReference type="EMBL" id="SEM31164.1"/>
    </source>
</evidence>
<keyword evidence="8" id="KW-1185">Reference proteome</keyword>
<organism evidence="7 8">
    <name type="scientific">Syntrophus gentianae</name>
    <dbReference type="NCBI Taxonomy" id="43775"/>
    <lineage>
        <taxon>Bacteria</taxon>
        <taxon>Pseudomonadati</taxon>
        <taxon>Thermodesulfobacteriota</taxon>
        <taxon>Syntrophia</taxon>
        <taxon>Syntrophales</taxon>
        <taxon>Syntrophaceae</taxon>
        <taxon>Syntrophus</taxon>
    </lineage>
</organism>
<accession>A0A1H7XC14</accession>
<dbReference type="Gene3D" id="3.40.640.10">
    <property type="entry name" value="Type I PLP-dependent aspartate aminotransferase-like (Major domain)"/>
    <property type="match status" value="1"/>
</dbReference>
<dbReference type="Proteomes" id="UP000198744">
    <property type="component" value="Unassembled WGS sequence"/>
</dbReference>
<dbReference type="InterPro" id="IPR027619">
    <property type="entry name" value="C-S_lyase_PatB-like"/>
</dbReference>
<dbReference type="GO" id="GO:0047804">
    <property type="term" value="F:cysteine-S-conjugate beta-lyase activity"/>
    <property type="evidence" value="ECO:0007669"/>
    <property type="project" value="UniProtKB-EC"/>
</dbReference>
<dbReference type="NCBIfam" id="TIGR04350">
    <property type="entry name" value="C_S_lyase_PatB"/>
    <property type="match status" value="1"/>
</dbReference>
<evidence type="ECO:0000256" key="4">
    <source>
        <dbReference type="ARBA" id="ARBA00023239"/>
    </source>
</evidence>
<dbReference type="InterPro" id="IPR051798">
    <property type="entry name" value="Class-II_PLP-Dep_Aminotrans"/>
</dbReference>
<dbReference type="InterPro" id="IPR015421">
    <property type="entry name" value="PyrdxlP-dep_Trfase_major"/>
</dbReference>
<dbReference type="Gene3D" id="3.90.1150.10">
    <property type="entry name" value="Aspartate Aminotransferase, domain 1"/>
    <property type="match status" value="1"/>
</dbReference>
<dbReference type="RefSeq" id="WP_093883255.1">
    <property type="nucleotide sequence ID" value="NZ_FOBS01000010.1"/>
</dbReference>
<dbReference type="PANTHER" id="PTHR43525:SF1">
    <property type="entry name" value="PROTEIN MALY"/>
    <property type="match status" value="1"/>
</dbReference>
<dbReference type="EMBL" id="FOBS01000010">
    <property type="protein sequence ID" value="SEM31164.1"/>
    <property type="molecule type" value="Genomic_DNA"/>
</dbReference>
<sequence length="392" mass="43644">MNKREVSIEKPDFDTPVDRRGTFSEKWDKYKGRDILPLWVADMDFRSPDAVIQALEQRVAHGVFGYTDPPDELVEVVCAMLWDLYSWSVEPDWIVWLPGLVSGLNVACRSAGSEGDVIMTAVPIYPPFLTAPGHANRQVKTIPMIDRGNRWIMDLDCLRDTLTPRTSLFLLCNPHNPNGRAFDADELFALAERFAGNDRIICSDEIHCGLILDPGKRHIPLASLSPEIAARTITLMAPSKTFNIPGLGCSFAVISHRPLRKRFRQAMAGIVPPVNLLGFTAALAAYRDSSTWHVALLNYLRENSLLVEETISCLPGLSMHSVEATYLAWIETRPTGLKDPAAFFEKAGVGLSDGKYFGEPGFVRLNFGCPRSILQDALRRMTKAMDTLAIKQ</sequence>
<evidence type="ECO:0000256" key="1">
    <source>
        <dbReference type="ARBA" id="ARBA00001933"/>
    </source>
</evidence>
<dbReference type="CDD" id="cd00609">
    <property type="entry name" value="AAT_like"/>
    <property type="match status" value="1"/>
</dbReference>
<dbReference type="AlphaFoldDB" id="A0A1H7XC14"/>
<dbReference type="Pfam" id="PF00155">
    <property type="entry name" value="Aminotran_1_2"/>
    <property type="match status" value="1"/>
</dbReference>
<feature type="domain" description="Aminotransferase class I/classII large" evidence="6">
    <location>
        <begin position="34"/>
        <end position="380"/>
    </location>
</feature>
<keyword evidence="4 7" id="KW-0456">Lyase</keyword>
<dbReference type="OrthoDB" id="9803354at2"/>
<dbReference type="STRING" id="43775.SAMN04489760_11021"/>
<dbReference type="InterPro" id="IPR015424">
    <property type="entry name" value="PyrdxlP-dep_Trfase"/>
</dbReference>
<comment type="similarity">
    <text evidence="5">Belongs to the class-II pyridoxal-phosphate-dependent aminotransferase family. MalY/PatB cystathionine beta-lyase subfamily.</text>
</comment>
<gene>
    <name evidence="7" type="ORF">SAMN04489760_11021</name>
</gene>
<proteinExistence type="inferred from homology"/>
<reference evidence="7 8" key="1">
    <citation type="submission" date="2016-10" db="EMBL/GenBank/DDBJ databases">
        <authorList>
            <person name="de Groot N.N."/>
        </authorList>
    </citation>
    <scope>NUCLEOTIDE SEQUENCE [LARGE SCALE GENOMIC DNA]</scope>
    <source>
        <strain evidence="7 8">DSM 8423</strain>
    </source>
</reference>
<evidence type="ECO:0000256" key="2">
    <source>
        <dbReference type="ARBA" id="ARBA00012224"/>
    </source>
</evidence>
<evidence type="ECO:0000256" key="3">
    <source>
        <dbReference type="ARBA" id="ARBA00022898"/>
    </source>
</evidence>
<dbReference type="SUPFAM" id="SSF53383">
    <property type="entry name" value="PLP-dependent transferases"/>
    <property type="match status" value="1"/>
</dbReference>
<dbReference type="EC" id="4.4.1.13" evidence="2"/>
<dbReference type="GO" id="GO:0030170">
    <property type="term" value="F:pyridoxal phosphate binding"/>
    <property type="evidence" value="ECO:0007669"/>
    <property type="project" value="InterPro"/>
</dbReference>
<evidence type="ECO:0000256" key="5">
    <source>
        <dbReference type="ARBA" id="ARBA00037974"/>
    </source>
</evidence>
<comment type="cofactor">
    <cofactor evidence="1">
        <name>pyridoxal 5'-phosphate</name>
        <dbReference type="ChEBI" id="CHEBI:597326"/>
    </cofactor>
</comment>
<name>A0A1H7XC14_9BACT</name>
<evidence type="ECO:0000313" key="8">
    <source>
        <dbReference type="Proteomes" id="UP000198744"/>
    </source>
</evidence>